<evidence type="ECO:0008006" key="4">
    <source>
        <dbReference type="Google" id="ProtNLM"/>
    </source>
</evidence>
<keyword evidence="1" id="KW-0472">Membrane</keyword>
<feature type="transmembrane region" description="Helical" evidence="1">
    <location>
        <begin position="46"/>
        <end position="68"/>
    </location>
</feature>
<evidence type="ECO:0000313" key="3">
    <source>
        <dbReference type="Proteomes" id="UP001432322"/>
    </source>
</evidence>
<feature type="non-terminal residue" evidence="2">
    <location>
        <position position="1"/>
    </location>
</feature>
<sequence length="106" mass="11543">VVPVLLIPVSLLTSLFLKPLNASTRSKSILSNALRMLTSKSYVITVFYHSMGLMFSLSLTFWLPSLTLDSYEAFPDTFTGLSYTAVMSLIANVGFLGMVVGLPVFA</sequence>
<reference evidence="2" key="1">
    <citation type="submission" date="2023-10" db="EMBL/GenBank/DDBJ databases">
        <title>Genome assembly of Pristionchus species.</title>
        <authorList>
            <person name="Yoshida K."/>
            <person name="Sommer R.J."/>
        </authorList>
    </citation>
    <scope>NUCLEOTIDE SEQUENCE</scope>
    <source>
        <strain evidence="2">RS5133</strain>
    </source>
</reference>
<name>A0AAV5WGV8_9BILA</name>
<organism evidence="2 3">
    <name type="scientific">Pristionchus fissidentatus</name>
    <dbReference type="NCBI Taxonomy" id="1538716"/>
    <lineage>
        <taxon>Eukaryota</taxon>
        <taxon>Metazoa</taxon>
        <taxon>Ecdysozoa</taxon>
        <taxon>Nematoda</taxon>
        <taxon>Chromadorea</taxon>
        <taxon>Rhabditida</taxon>
        <taxon>Rhabditina</taxon>
        <taxon>Diplogasteromorpha</taxon>
        <taxon>Diplogasteroidea</taxon>
        <taxon>Neodiplogasteridae</taxon>
        <taxon>Pristionchus</taxon>
    </lineage>
</organism>
<accession>A0AAV5WGV8</accession>
<keyword evidence="3" id="KW-1185">Reference proteome</keyword>
<proteinExistence type="predicted"/>
<keyword evidence="1" id="KW-0812">Transmembrane</keyword>
<dbReference type="Proteomes" id="UP001432322">
    <property type="component" value="Unassembled WGS sequence"/>
</dbReference>
<protein>
    <recommendedName>
        <fullName evidence="4">MFS transporter</fullName>
    </recommendedName>
</protein>
<comment type="caution">
    <text evidence="2">The sequence shown here is derived from an EMBL/GenBank/DDBJ whole genome shotgun (WGS) entry which is preliminary data.</text>
</comment>
<gene>
    <name evidence="2" type="ORF">PFISCL1PPCAC_22202</name>
</gene>
<dbReference type="EMBL" id="BTSY01000005">
    <property type="protein sequence ID" value="GMT30905.1"/>
    <property type="molecule type" value="Genomic_DNA"/>
</dbReference>
<keyword evidence="1" id="KW-1133">Transmembrane helix</keyword>
<feature type="transmembrane region" description="Helical" evidence="1">
    <location>
        <begin position="80"/>
        <end position="105"/>
    </location>
</feature>
<dbReference type="AlphaFoldDB" id="A0AAV5WGV8"/>
<evidence type="ECO:0000256" key="1">
    <source>
        <dbReference type="SAM" id="Phobius"/>
    </source>
</evidence>
<feature type="non-terminal residue" evidence="2">
    <location>
        <position position="106"/>
    </location>
</feature>
<evidence type="ECO:0000313" key="2">
    <source>
        <dbReference type="EMBL" id="GMT30905.1"/>
    </source>
</evidence>